<dbReference type="AlphaFoldDB" id="A0A8E2ESG4"/>
<evidence type="ECO:0000313" key="2">
    <source>
        <dbReference type="Proteomes" id="UP000250140"/>
    </source>
</evidence>
<gene>
    <name evidence="1" type="ORF">AOQ84DRAFT_130435</name>
</gene>
<protein>
    <submittedName>
        <fullName evidence="1">Uncharacterized protein</fullName>
    </submittedName>
</protein>
<reference evidence="1 2" key="1">
    <citation type="journal article" date="2016" name="Nat. Commun.">
        <title>Ectomycorrhizal ecology is imprinted in the genome of the dominant symbiotic fungus Cenococcum geophilum.</title>
        <authorList>
            <consortium name="DOE Joint Genome Institute"/>
            <person name="Peter M."/>
            <person name="Kohler A."/>
            <person name="Ohm R.A."/>
            <person name="Kuo A."/>
            <person name="Krutzmann J."/>
            <person name="Morin E."/>
            <person name="Arend M."/>
            <person name="Barry K.W."/>
            <person name="Binder M."/>
            <person name="Choi C."/>
            <person name="Clum A."/>
            <person name="Copeland A."/>
            <person name="Grisel N."/>
            <person name="Haridas S."/>
            <person name="Kipfer T."/>
            <person name="LaButti K."/>
            <person name="Lindquist E."/>
            <person name="Lipzen A."/>
            <person name="Maire R."/>
            <person name="Meier B."/>
            <person name="Mihaltcheva S."/>
            <person name="Molinier V."/>
            <person name="Murat C."/>
            <person name="Poggeler S."/>
            <person name="Quandt C.A."/>
            <person name="Sperisen C."/>
            <person name="Tritt A."/>
            <person name="Tisserant E."/>
            <person name="Crous P.W."/>
            <person name="Henrissat B."/>
            <person name="Nehls U."/>
            <person name="Egli S."/>
            <person name="Spatafora J.W."/>
            <person name="Grigoriev I.V."/>
            <person name="Martin F.M."/>
        </authorList>
    </citation>
    <scope>NUCLEOTIDE SEQUENCE [LARGE SCALE GENOMIC DNA]</scope>
    <source>
        <strain evidence="1 2">CBS 207.34</strain>
    </source>
</reference>
<dbReference type="EMBL" id="KV750634">
    <property type="protein sequence ID" value="OCL04014.1"/>
    <property type="molecule type" value="Genomic_DNA"/>
</dbReference>
<keyword evidence="2" id="KW-1185">Reference proteome</keyword>
<evidence type="ECO:0000313" key="1">
    <source>
        <dbReference type="EMBL" id="OCL04014.1"/>
    </source>
</evidence>
<organism evidence="1 2">
    <name type="scientific">Glonium stellatum</name>
    <dbReference type="NCBI Taxonomy" id="574774"/>
    <lineage>
        <taxon>Eukaryota</taxon>
        <taxon>Fungi</taxon>
        <taxon>Dikarya</taxon>
        <taxon>Ascomycota</taxon>
        <taxon>Pezizomycotina</taxon>
        <taxon>Dothideomycetes</taxon>
        <taxon>Pleosporomycetidae</taxon>
        <taxon>Gloniales</taxon>
        <taxon>Gloniaceae</taxon>
        <taxon>Glonium</taxon>
    </lineage>
</organism>
<name>A0A8E2ESG4_9PEZI</name>
<sequence length="76" mass="8877">MLVCTRYFHPFHFFIIIPFLAGRTQGYWCLNWSSLLALSFSCFGRGVAEKPWASQARNFMVTQTWVVYSRGFAFLV</sequence>
<accession>A0A8E2ESG4</accession>
<dbReference type="Proteomes" id="UP000250140">
    <property type="component" value="Unassembled WGS sequence"/>
</dbReference>
<proteinExistence type="predicted"/>